<dbReference type="InterPro" id="IPR041657">
    <property type="entry name" value="HTH_17"/>
</dbReference>
<protein>
    <recommendedName>
        <fullName evidence="1">Helix-turn-helix domain-containing protein</fullName>
    </recommendedName>
</protein>
<dbReference type="InterPro" id="IPR009061">
    <property type="entry name" value="DNA-bd_dom_put_sf"/>
</dbReference>
<organism evidence="2">
    <name type="scientific">bioreactor metagenome</name>
    <dbReference type="NCBI Taxonomy" id="1076179"/>
    <lineage>
        <taxon>unclassified sequences</taxon>
        <taxon>metagenomes</taxon>
        <taxon>ecological metagenomes</taxon>
    </lineage>
</organism>
<evidence type="ECO:0000313" key="2">
    <source>
        <dbReference type="EMBL" id="MPN12302.1"/>
    </source>
</evidence>
<dbReference type="Pfam" id="PF12728">
    <property type="entry name" value="HTH_17"/>
    <property type="match status" value="1"/>
</dbReference>
<name>A0A645FFN5_9ZZZZ</name>
<dbReference type="InterPro" id="IPR010093">
    <property type="entry name" value="SinI_DNA-bd"/>
</dbReference>
<dbReference type="EMBL" id="VSSQ01058633">
    <property type="protein sequence ID" value="MPN12302.1"/>
    <property type="molecule type" value="Genomic_DNA"/>
</dbReference>
<comment type="caution">
    <text evidence="2">The sequence shown here is derived from an EMBL/GenBank/DDBJ whole genome shotgun (WGS) entry which is preliminary data.</text>
</comment>
<dbReference type="GO" id="GO:0003677">
    <property type="term" value="F:DNA binding"/>
    <property type="evidence" value="ECO:0007669"/>
    <property type="project" value="InterPro"/>
</dbReference>
<accession>A0A645FFN5</accession>
<dbReference type="AlphaFoldDB" id="A0A645FFN5"/>
<gene>
    <name evidence="2" type="ORF">SDC9_159618</name>
</gene>
<feature type="domain" description="Helix-turn-helix" evidence="1">
    <location>
        <begin position="11"/>
        <end position="57"/>
    </location>
</feature>
<reference evidence="2" key="1">
    <citation type="submission" date="2019-08" db="EMBL/GenBank/DDBJ databases">
        <authorList>
            <person name="Kucharzyk K."/>
            <person name="Murdoch R.W."/>
            <person name="Higgins S."/>
            <person name="Loffler F."/>
        </authorList>
    </citation>
    <scope>NUCLEOTIDE SEQUENCE</scope>
</reference>
<sequence>MTKATNNFTCSVTEAAEILQVHSSTIEKLIASGVLPAGRIGRAYVMRTSDVHRYAEKVILDQTSERLTKGHRPRSIRASLRIA</sequence>
<dbReference type="NCBIfam" id="TIGR01764">
    <property type="entry name" value="excise"/>
    <property type="match status" value="1"/>
</dbReference>
<dbReference type="SUPFAM" id="SSF46955">
    <property type="entry name" value="Putative DNA-binding domain"/>
    <property type="match status" value="1"/>
</dbReference>
<proteinExistence type="predicted"/>
<evidence type="ECO:0000259" key="1">
    <source>
        <dbReference type="Pfam" id="PF12728"/>
    </source>
</evidence>